<sequence>MTANSNHNAPVCTPESRQAGDLQNERSQITFSTDDASCVFAGSREARDRNRWLLSLLRDHPDKVFDKDSRPFLGRTERFLRGQKVAQAYYELRNKHGLQKEDRDRLRLLLDEYIPLQVHESMGQPTIESQSSPEQLQEWGPKVSSGRWLVCYAQTELAHGSNLSGLRTTATLDTGSDTWIIDTPEPSAGKCWIGGSGMTTTHAIVMAQMSINNKSFGMHPFLVPMRDPETHKLLPGVFAMDMGPKVGAPAMDNGYITFDHVSIPRQNLMGKFQHVDKGGKYQTRNQAAKALTRGAMTLVRVGLIEIAAHHAARATLVAMRYSLVRRQGSSKGGAEPQILDYSSVQQRLFTCLSTSWALNFVGSSKGGAEPQILDYSSVQQRLFTCLSISWALNFVVHGFTSILKACATFQGLDVVETARRSMGGHGYSAASGLTDLERNQPTAGLTYEGDNHMLLCGPAANFLVKTLDSDKRPVRRELHFLFHEPRFDVTKPHEWLDEERQLNLLGSRAAKLVRDLSALRREAKDAATLAYLESALSARASRAAGSYLILYAFDARLSLLRSASAESIVGIKPAAELLRALEDLRSFYVLEACVLRDVGDFVESGLLRAEQVSWARQTAAHLALRLRKQAIGLAEAADMDDWYLGSPLGHSDGRAYERMIDWMRLEPLNQQGLSGGRDEDGVLKGFRQAMGRLTHGEAQHLNGEAAARDSRL</sequence>
<evidence type="ECO:0000313" key="21">
    <source>
        <dbReference type="Proteomes" id="UP000054845"/>
    </source>
</evidence>
<evidence type="ECO:0000259" key="16">
    <source>
        <dbReference type="Pfam" id="PF01756"/>
    </source>
</evidence>
<feature type="domain" description="Acyl-CoA oxidase C-alpha1" evidence="19">
    <location>
        <begin position="396"/>
        <end position="456"/>
    </location>
</feature>
<protein>
    <recommendedName>
        <fullName evidence="12">Acyl-coenzyme A oxidase</fullName>
    </recommendedName>
</protein>
<dbReference type="Pfam" id="PF02770">
    <property type="entry name" value="Acyl-CoA_dh_M"/>
    <property type="match status" value="1"/>
</dbReference>
<organism evidence="20 21">
    <name type="scientific">Ceraceosorus bombacis</name>
    <dbReference type="NCBI Taxonomy" id="401625"/>
    <lineage>
        <taxon>Eukaryota</taxon>
        <taxon>Fungi</taxon>
        <taxon>Dikarya</taxon>
        <taxon>Basidiomycota</taxon>
        <taxon>Ustilaginomycotina</taxon>
        <taxon>Exobasidiomycetes</taxon>
        <taxon>Ceraceosorales</taxon>
        <taxon>Ceraceosoraceae</taxon>
        <taxon>Ceraceosorus</taxon>
    </lineage>
</organism>
<feature type="domain" description="Acyl-CoA oxidase/dehydrogenase middle" evidence="17">
    <location>
        <begin position="151"/>
        <end position="261"/>
    </location>
</feature>
<dbReference type="InterPro" id="IPR029320">
    <property type="entry name" value="Acyl-CoA_ox_N"/>
</dbReference>
<dbReference type="Pfam" id="PF01756">
    <property type="entry name" value="ACOX"/>
    <property type="match status" value="1"/>
</dbReference>
<feature type="binding site" evidence="14">
    <location>
        <position position="155"/>
    </location>
    <ligand>
        <name>FAD</name>
        <dbReference type="ChEBI" id="CHEBI:57692"/>
    </ligand>
</feature>
<dbReference type="GO" id="GO:0033540">
    <property type="term" value="P:fatty acid beta-oxidation using acyl-CoA oxidase"/>
    <property type="evidence" value="ECO:0007669"/>
    <property type="project" value="UniProtKB-UniPathway"/>
</dbReference>
<evidence type="ECO:0000256" key="10">
    <source>
        <dbReference type="ARBA" id="ARBA00023098"/>
    </source>
</evidence>
<dbReference type="Pfam" id="PF22924">
    <property type="entry name" value="ACOX_C_alpha1"/>
    <property type="match status" value="2"/>
</dbReference>
<evidence type="ECO:0000256" key="15">
    <source>
        <dbReference type="SAM" id="MobiDB-lite"/>
    </source>
</evidence>
<keyword evidence="9" id="KW-0560">Oxidoreductase</keyword>
<evidence type="ECO:0000256" key="6">
    <source>
        <dbReference type="ARBA" id="ARBA00022630"/>
    </source>
</evidence>
<evidence type="ECO:0000259" key="17">
    <source>
        <dbReference type="Pfam" id="PF02770"/>
    </source>
</evidence>
<dbReference type="InterPro" id="IPR046373">
    <property type="entry name" value="Acyl-CoA_Oxase/DH_mid-dom_sf"/>
</dbReference>
<dbReference type="FunFam" id="2.40.110.10:FF:000005">
    <property type="entry name" value="Acyl-coenzyme A oxidase"/>
    <property type="match status" value="1"/>
</dbReference>
<evidence type="ECO:0000256" key="3">
    <source>
        <dbReference type="ARBA" id="ARBA00004275"/>
    </source>
</evidence>
<evidence type="ECO:0000256" key="4">
    <source>
        <dbReference type="ARBA" id="ARBA00004846"/>
    </source>
</evidence>
<keyword evidence="11" id="KW-0576">Peroxisome</keyword>
<dbReference type="UniPathway" id="UPA00661"/>
<evidence type="ECO:0000256" key="14">
    <source>
        <dbReference type="PIRSR" id="PIRSR000168-2"/>
    </source>
</evidence>
<dbReference type="PANTHER" id="PTHR10909:SF250">
    <property type="entry name" value="PEROXISOMAL ACYL-COENZYME A OXIDASE 1"/>
    <property type="match status" value="1"/>
</dbReference>
<dbReference type="Gene3D" id="1.20.140.10">
    <property type="entry name" value="Butyryl-CoA Dehydrogenase, subunit A, domain 3"/>
    <property type="match status" value="3"/>
</dbReference>
<dbReference type="GO" id="GO:0005777">
    <property type="term" value="C:peroxisome"/>
    <property type="evidence" value="ECO:0007669"/>
    <property type="project" value="UniProtKB-SubCell"/>
</dbReference>
<feature type="domain" description="Acyl-coenzyme A oxidase N-terminal" evidence="18">
    <location>
        <begin position="37"/>
        <end position="145"/>
    </location>
</feature>
<dbReference type="EMBL" id="CCYA01000264">
    <property type="protein sequence ID" value="CEH15441.1"/>
    <property type="molecule type" value="Genomic_DNA"/>
</dbReference>
<evidence type="ECO:0000256" key="9">
    <source>
        <dbReference type="ARBA" id="ARBA00023002"/>
    </source>
</evidence>
<evidence type="ECO:0000256" key="1">
    <source>
        <dbReference type="ARBA" id="ARBA00001201"/>
    </source>
</evidence>
<dbReference type="PANTHER" id="PTHR10909">
    <property type="entry name" value="ELECTRON TRANSPORT OXIDOREDUCTASE"/>
    <property type="match status" value="1"/>
</dbReference>
<name>A0A0P1BGV6_9BASI</name>
<dbReference type="PIRSF" id="PIRSF000168">
    <property type="entry name" value="Acyl-CoA_oxidase"/>
    <property type="match status" value="1"/>
</dbReference>
<dbReference type="InterPro" id="IPR002655">
    <property type="entry name" value="Acyl-CoA_oxidase_C"/>
</dbReference>
<comment type="pathway">
    <text evidence="4">Lipid metabolism; peroxisomal fatty acid beta-oxidation.</text>
</comment>
<dbReference type="SUPFAM" id="SSF56645">
    <property type="entry name" value="Acyl-CoA dehydrogenase NM domain-like"/>
    <property type="match status" value="1"/>
</dbReference>
<reference evidence="20 21" key="1">
    <citation type="submission" date="2014-09" db="EMBL/GenBank/DDBJ databases">
        <authorList>
            <person name="Magalhaes I.L.F."/>
            <person name="Oliveira U."/>
            <person name="Santos F.R."/>
            <person name="Vidigal T.H.D.A."/>
            <person name="Brescovit A.D."/>
            <person name="Santos A.J."/>
        </authorList>
    </citation>
    <scope>NUCLEOTIDE SEQUENCE [LARGE SCALE GENOMIC DNA]</scope>
</reference>
<feature type="domain" description="Acyl-CoA oxidase C-alpha1" evidence="19">
    <location>
        <begin position="294"/>
        <end position="363"/>
    </location>
</feature>
<dbReference type="STRING" id="401625.A0A0P1BGV6"/>
<dbReference type="InterPro" id="IPR055060">
    <property type="entry name" value="ACOX_C_alpha1"/>
</dbReference>
<comment type="subcellular location">
    <subcellularLocation>
        <location evidence="3">Peroxisome</location>
    </subcellularLocation>
</comment>
<dbReference type="AlphaFoldDB" id="A0A0P1BGV6"/>
<dbReference type="InterPro" id="IPR006091">
    <property type="entry name" value="Acyl-CoA_Oxase/DH_mid-dom"/>
</dbReference>
<feature type="domain" description="Acyl-CoA oxidase C-terminal" evidence="16">
    <location>
        <begin position="501"/>
        <end position="671"/>
    </location>
</feature>
<keyword evidence="7 12" id="KW-0274">FAD</keyword>
<dbReference type="OrthoDB" id="538336at2759"/>
<evidence type="ECO:0000256" key="8">
    <source>
        <dbReference type="ARBA" id="ARBA00022832"/>
    </source>
</evidence>
<evidence type="ECO:0000256" key="7">
    <source>
        <dbReference type="ARBA" id="ARBA00022827"/>
    </source>
</evidence>
<dbReference type="GO" id="GO:0003997">
    <property type="term" value="F:acyl-CoA oxidase activity"/>
    <property type="evidence" value="ECO:0007669"/>
    <property type="project" value="UniProtKB-EC"/>
</dbReference>
<evidence type="ECO:0000256" key="11">
    <source>
        <dbReference type="ARBA" id="ARBA00023140"/>
    </source>
</evidence>
<dbReference type="GO" id="GO:0071949">
    <property type="term" value="F:FAD binding"/>
    <property type="evidence" value="ECO:0007669"/>
    <property type="project" value="InterPro"/>
</dbReference>
<evidence type="ECO:0000256" key="5">
    <source>
        <dbReference type="ARBA" id="ARBA00006288"/>
    </source>
</evidence>
<evidence type="ECO:0000259" key="18">
    <source>
        <dbReference type="Pfam" id="PF14749"/>
    </source>
</evidence>
<keyword evidence="6 12" id="KW-0285">Flavoprotein</keyword>
<evidence type="ECO:0000259" key="19">
    <source>
        <dbReference type="Pfam" id="PF22924"/>
    </source>
</evidence>
<keyword evidence="21" id="KW-1185">Reference proteome</keyword>
<evidence type="ECO:0000256" key="13">
    <source>
        <dbReference type="PIRSR" id="PIRSR000168-1"/>
    </source>
</evidence>
<keyword evidence="10" id="KW-0443">Lipid metabolism</keyword>
<dbReference type="GO" id="GO:0005504">
    <property type="term" value="F:fatty acid binding"/>
    <property type="evidence" value="ECO:0007669"/>
    <property type="project" value="TreeGrafter"/>
</dbReference>
<dbReference type="Pfam" id="PF14749">
    <property type="entry name" value="Acyl-CoA_ox_N"/>
    <property type="match status" value="1"/>
</dbReference>
<feature type="active site" description="Proton acceptor" evidence="13">
    <location>
        <position position="448"/>
    </location>
</feature>
<dbReference type="Proteomes" id="UP000054845">
    <property type="component" value="Unassembled WGS sequence"/>
</dbReference>
<dbReference type="InterPro" id="IPR009100">
    <property type="entry name" value="AcylCoA_DH/oxidase_NM_dom_sf"/>
</dbReference>
<feature type="binding site" evidence="14">
    <location>
        <position position="194"/>
    </location>
    <ligand>
        <name>FAD</name>
        <dbReference type="ChEBI" id="CHEBI:57692"/>
    </ligand>
</feature>
<dbReference type="Gene3D" id="2.40.110.10">
    <property type="entry name" value="Butyryl-CoA Dehydrogenase, subunit A, domain 2"/>
    <property type="match status" value="1"/>
</dbReference>
<accession>A0A0P1BGV6</accession>
<comment type="cofactor">
    <cofactor evidence="2">
        <name>FAD</name>
        <dbReference type="ChEBI" id="CHEBI:57692"/>
    </cofactor>
</comment>
<evidence type="ECO:0000256" key="2">
    <source>
        <dbReference type="ARBA" id="ARBA00001974"/>
    </source>
</evidence>
<evidence type="ECO:0000256" key="12">
    <source>
        <dbReference type="PIRNR" id="PIRNR000168"/>
    </source>
</evidence>
<proteinExistence type="inferred from homology"/>
<comment type="similarity">
    <text evidence="5 12">Belongs to the acyl-CoA oxidase family.</text>
</comment>
<dbReference type="SUPFAM" id="SSF47203">
    <property type="entry name" value="Acyl-CoA dehydrogenase C-terminal domain-like"/>
    <property type="match status" value="3"/>
</dbReference>
<evidence type="ECO:0000313" key="20">
    <source>
        <dbReference type="EMBL" id="CEH15441.1"/>
    </source>
</evidence>
<comment type="catalytic activity">
    <reaction evidence="1">
        <text>a 2,3-saturated acyl-CoA + O2 = a (2E)-enoyl-CoA + H2O2</text>
        <dbReference type="Rhea" id="RHEA:38959"/>
        <dbReference type="ChEBI" id="CHEBI:15379"/>
        <dbReference type="ChEBI" id="CHEBI:16240"/>
        <dbReference type="ChEBI" id="CHEBI:58856"/>
        <dbReference type="ChEBI" id="CHEBI:65111"/>
        <dbReference type="EC" id="1.3.3.6"/>
    </reaction>
</comment>
<dbReference type="InterPro" id="IPR037069">
    <property type="entry name" value="AcylCoA_DH/ox_N_sf"/>
</dbReference>
<dbReference type="InterPro" id="IPR012258">
    <property type="entry name" value="Acyl-CoA_oxidase"/>
</dbReference>
<feature type="region of interest" description="Disordered" evidence="15">
    <location>
        <begin position="1"/>
        <end position="21"/>
    </location>
</feature>
<dbReference type="Gene3D" id="1.10.540.10">
    <property type="entry name" value="Acyl-CoA dehydrogenase/oxidase, N-terminal domain"/>
    <property type="match status" value="1"/>
</dbReference>
<keyword evidence="8" id="KW-0276">Fatty acid metabolism</keyword>
<dbReference type="GO" id="GO:0055088">
    <property type="term" value="P:lipid homeostasis"/>
    <property type="evidence" value="ECO:0007669"/>
    <property type="project" value="TreeGrafter"/>
</dbReference>
<dbReference type="InterPro" id="IPR036250">
    <property type="entry name" value="AcylCo_DH-like_C"/>
</dbReference>